<accession>A0AAN0KCD7</accession>
<dbReference type="KEGG" id="broo:brsh051_19260"/>
<name>A0AAN0KCD7_9ACTN</name>
<proteinExistence type="predicted"/>
<evidence type="ECO:0000313" key="2">
    <source>
        <dbReference type="Proteomes" id="UP001431656"/>
    </source>
</evidence>
<keyword evidence="2" id="KW-1185">Reference proteome</keyword>
<gene>
    <name evidence="1" type="ORF">brsh051_19260</name>
</gene>
<reference evidence="1" key="1">
    <citation type="journal article" date="2024" name="Int. J. Syst. Evol. Microbiol.">
        <title>Brooklawnia propionicigenes sp. nov., a facultatively anaerobic, propionate-producing bacterium isolated from a methanogenic reactor treating waste from cattle farms.</title>
        <authorList>
            <person name="Akita Y."/>
            <person name="Ueki A."/>
            <person name="Tonouchi A."/>
            <person name="Sugawara Y."/>
            <person name="Honma S."/>
            <person name="Kaku N."/>
            <person name="Ueki K."/>
        </authorList>
    </citation>
    <scope>NUCLEOTIDE SEQUENCE</scope>
    <source>
        <strain evidence="1">SH051</strain>
    </source>
</reference>
<dbReference type="AlphaFoldDB" id="A0AAN0KCD7"/>
<organism evidence="1 2">
    <name type="scientific">Brooklawnia propionicigenes</name>
    <dbReference type="NCBI Taxonomy" id="3041175"/>
    <lineage>
        <taxon>Bacteria</taxon>
        <taxon>Bacillati</taxon>
        <taxon>Actinomycetota</taxon>
        <taxon>Actinomycetes</taxon>
        <taxon>Propionibacteriales</taxon>
        <taxon>Propionibacteriaceae</taxon>
        <taxon>Brooklawnia</taxon>
    </lineage>
</organism>
<dbReference type="Gene3D" id="3.90.226.30">
    <property type="match status" value="1"/>
</dbReference>
<protein>
    <submittedName>
        <fullName evidence="1">Uncharacterized protein</fullName>
    </submittedName>
</protein>
<sequence>MHTSYLSDAQLATAHLTQTDDIAATVRELVNRIGPGARICVLPEGPLTVPYVAVPAL</sequence>
<dbReference type="EMBL" id="AP028056">
    <property type="protein sequence ID" value="BEH02645.1"/>
    <property type="molecule type" value="Genomic_DNA"/>
</dbReference>
<dbReference type="Proteomes" id="UP001431656">
    <property type="component" value="Chromosome"/>
</dbReference>
<dbReference type="InterPro" id="IPR043166">
    <property type="entry name" value="LarA-like_C"/>
</dbReference>
<evidence type="ECO:0000313" key="1">
    <source>
        <dbReference type="EMBL" id="BEH02645.1"/>
    </source>
</evidence>